<dbReference type="Proteomes" id="UP000317778">
    <property type="component" value="Unassembled WGS sequence"/>
</dbReference>
<dbReference type="EMBL" id="NJBO01000038">
    <property type="protein sequence ID" value="TKJ36882.1"/>
    <property type="molecule type" value="Genomic_DNA"/>
</dbReference>
<gene>
    <name evidence="1" type="ORF">CEE36_11385</name>
</gene>
<sequence>MGKWTTISLPKRLTGDIKQFAEEVGYWNSVSAFVREATIEKLNRERARLRAAGEEEPDLESIQAYIKPIVDELHKRRTEG</sequence>
<proteinExistence type="predicted"/>
<evidence type="ECO:0000313" key="1">
    <source>
        <dbReference type="EMBL" id="TKJ36882.1"/>
    </source>
</evidence>
<comment type="caution">
    <text evidence="1">The sequence shown here is derived from an EMBL/GenBank/DDBJ whole genome shotgun (WGS) entry which is preliminary data.</text>
</comment>
<name>A0A532UPQ8_UNCT6</name>
<protein>
    <recommendedName>
        <fullName evidence="3">CopG family transcriptional regulator</fullName>
    </recommendedName>
</protein>
<reference evidence="1 2" key="1">
    <citation type="submission" date="2017-06" db="EMBL/GenBank/DDBJ databases">
        <title>Novel microbial phyla capable of carbon fixation and sulfur reduction in deep-sea sediments.</title>
        <authorList>
            <person name="Huang J."/>
            <person name="Baker B."/>
            <person name="Wang Y."/>
        </authorList>
    </citation>
    <scope>NUCLEOTIDE SEQUENCE [LARGE SCALE GENOMIC DNA]</scope>
    <source>
        <strain evidence="1">B3_TA06</strain>
    </source>
</reference>
<evidence type="ECO:0000313" key="2">
    <source>
        <dbReference type="Proteomes" id="UP000317778"/>
    </source>
</evidence>
<accession>A0A532UPQ8</accession>
<evidence type="ECO:0008006" key="3">
    <source>
        <dbReference type="Google" id="ProtNLM"/>
    </source>
</evidence>
<organism evidence="1 2">
    <name type="scientific">candidate division TA06 bacterium B3_TA06</name>
    <dbReference type="NCBI Taxonomy" id="2012487"/>
    <lineage>
        <taxon>Bacteria</taxon>
        <taxon>Bacteria division TA06</taxon>
    </lineage>
</organism>
<dbReference type="AlphaFoldDB" id="A0A532UPQ8"/>